<evidence type="ECO:0000256" key="1">
    <source>
        <dbReference type="SAM" id="MobiDB-lite"/>
    </source>
</evidence>
<feature type="region of interest" description="Disordered" evidence="1">
    <location>
        <begin position="1"/>
        <end position="87"/>
    </location>
</feature>
<organism evidence="2 3">
    <name type="scientific">Phytophthora megakarya</name>
    <dbReference type="NCBI Taxonomy" id="4795"/>
    <lineage>
        <taxon>Eukaryota</taxon>
        <taxon>Sar</taxon>
        <taxon>Stramenopiles</taxon>
        <taxon>Oomycota</taxon>
        <taxon>Peronosporomycetes</taxon>
        <taxon>Peronosporales</taxon>
        <taxon>Peronosporaceae</taxon>
        <taxon>Phytophthora</taxon>
    </lineage>
</organism>
<protein>
    <recommendedName>
        <fullName evidence="4">Eukaryotic/viral aspartic protease</fullName>
    </recommendedName>
</protein>
<dbReference type="EMBL" id="NBNE01019584">
    <property type="protein sequence ID" value="OWY91745.1"/>
    <property type="molecule type" value="Genomic_DNA"/>
</dbReference>
<evidence type="ECO:0000313" key="3">
    <source>
        <dbReference type="Proteomes" id="UP000198211"/>
    </source>
</evidence>
<comment type="caution">
    <text evidence="2">The sequence shown here is derived from an EMBL/GenBank/DDBJ whole genome shotgun (WGS) entry which is preliminary data.</text>
</comment>
<feature type="compositionally biased region" description="Basic and acidic residues" evidence="1">
    <location>
        <begin position="49"/>
        <end position="72"/>
    </location>
</feature>
<evidence type="ECO:0000313" key="2">
    <source>
        <dbReference type="EMBL" id="OWY91745.1"/>
    </source>
</evidence>
<evidence type="ECO:0008006" key="4">
    <source>
        <dbReference type="Google" id="ProtNLM"/>
    </source>
</evidence>
<accession>A0A225UFD1</accession>
<reference evidence="3" key="1">
    <citation type="submission" date="2017-03" db="EMBL/GenBank/DDBJ databases">
        <title>Phytopthora megakarya and P. palmivora, two closely related causual agents of cacao black pod achieved similar genome size and gene model numbers by different mechanisms.</title>
        <authorList>
            <person name="Ali S."/>
            <person name="Shao J."/>
            <person name="Larry D.J."/>
            <person name="Kronmiller B."/>
            <person name="Shen D."/>
            <person name="Strem M.D."/>
            <person name="Melnick R.L."/>
            <person name="Guiltinan M.J."/>
            <person name="Tyler B.M."/>
            <person name="Meinhardt L.W."/>
            <person name="Bailey B.A."/>
        </authorList>
    </citation>
    <scope>NUCLEOTIDE SEQUENCE [LARGE SCALE GENOMIC DNA]</scope>
    <source>
        <strain evidence="3">zdho120</strain>
    </source>
</reference>
<proteinExistence type="predicted"/>
<name>A0A225UFD1_9STRA</name>
<sequence length="87" mass="9348">MADAAQIEARFPDPGRGCPSTPATNPDPDRYLSGDAEGGGVSESMPDQATDRTDIKTENLTDTKDIETKTEDQTQIQLDRGQIKLGP</sequence>
<gene>
    <name evidence="2" type="ORF">PHMEG_00039549</name>
</gene>
<dbReference type="Proteomes" id="UP000198211">
    <property type="component" value="Unassembled WGS sequence"/>
</dbReference>
<dbReference type="AlphaFoldDB" id="A0A225UFD1"/>
<keyword evidence="3" id="KW-1185">Reference proteome</keyword>